<dbReference type="Proteomes" id="UP000044602">
    <property type="component" value="Unassembled WGS sequence"/>
</dbReference>
<accession>A0A0G4LVQ9</accession>
<dbReference type="EMBL" id="CVQI01032496">
    <property type="protein sequence ID" value="CRK41463.1"/>
    <property type="molecule type" value="Genomic_DNA"/>
</dbReference>
<evidence type="ECO:0000313" key="1">
    <source>
        <dbReference type="EMBL" id="CRK26072.1"/>
    </source>
</evidence>
<keyword evidence="3" id="KW-1185">Reference proteome</keyword>
<dbReference type="STRING" id="100787.A0A0G4LVQ9"/>
<sequence>MPWKEANTLARTLNSIVKGASQVLEPLRSLRTGEVIEGFPETLAEINRMNSQLLNAILEELDQRLGGTLVERKRQLKLLCGVVTELV</sequence>
<evidence type="ECO:0000313" key="4">
    <source>
        <dbReference type="Proteomes" id="UP000045706"/>
    </source>
</evidence>
<protein>
    <submittedName>
        <fullName evidence="1">Uncharacterized protein</fullName>
    </submittedName>
</protein>
<evidence type="ECO:0000313" key="2">
    <source>
        <dbReference type="EMBL" id="CRK41463.1"/>
    </source>
</evidence>
<proteinExistence type="predicted"/>
<evidence type="ECO:0000313" key="3">
    <source>
        <dbReference type="Proteomes" id="UP000044602"/>
    </source>
</evidence>
<reference evidence="3 4" key="1">
    <citation type="submission" date="2015-05" db="EMBL/GenBank/DDBJ databases">
        <authorList>
            <person name="Fogelqvist Johan"/>
        </authorList>
    </citation>
    <scope>NUCLEOTIDE SEQUENCE [LARGE SCALE GENOMIC DNA]</scope>
    <source>
        <strain evidence="1">VL1</strain>
        <strain evidence="2">VL2</strain>
    </source>
</reference>
<dbReference type="Proteomes" id="UP000045706">
    <property type="component" value="Unassembled WGS sequence"/>
</dbReference>
<gene>
    <name evidence="1" type="ORF">BN1708_004111</name>
    <name evidence="2" type="ORF">BN1723_005148</name>
</gene>
<name>A0A0G4LVQ9_VERLO</name>
<dbReference type="AlphaFoldDB" id="A0A0G4LVQ9"/>
<dbReference type="EMBL" id="CVQH01020001">
    <property type="protein sequence ID" value="CRK26072.1"/>
    <property type="molecule type" value="Genomic_DNA"/>
</dbReference>
<organism evidence="1 3">
    <name type="scientific">Verticillium longisporum</name>
    <name type="common">Verticillium dahliae var. longisporum</name>
    <dbReference type="NCBI Taxonomy" id="100787"/>
    <lineage>
        <taxon>Eukaryota</taxon>
        <taxon>Fungi</taxon>
        <taxon>Dikarya</taxon>
        <taxon>Ascomycota</taxon>
        <taxon>Pezizomycotina</taxon>
        <taxon>Sordariomycetes</taxon>
        <taxon>Hypocreomycetidae</taxon>
        <taxon>Glomerellales</taxon>
        <taxon>Plectosphaerellaceae</taxon>
        <taxon>Verticillium</taxon>
    </lineage>
</organism>